<evidence type="ECO:0000313" key="2">
    <source>
        <dbReference type="Proteomes" id="UP001482620"/>
    </source>
</evidence>
<gene>
    <name evidence="1" type="ORF">ILYODFUR_002160</name>
</gene>
<organism evidence="1 2">
    <name type="scientific">Ilyodon furcidens</name>
    <name type="common">goldbreast splitfin</name>
    <dbReference type="NCBI Taxonomy" id="33524"/>
    <lineage>
        <taxon>Eukaryota</taxon>
        <taxon>Metazoa</taxon>
        <taxon>Chordata</taxon>
        <taxon>Craniata</taxon>
        <taxon>Vertebrata</taxon>
        <taxon>Euteleostomi</taxon>
        <taxon>Actinopterygii</taxon>
        <taxon>Neopterygii</taxon>
        <taxon>Teleostei</taxon>
        <taxon>Neoteleostei</taxon>
        <taxon>Acanthomorphata</taxon>
        <taxon>Ovalentaria</taxon>
        <taxon>Atherinomorphae</taxon>
        <taxon>Cyprinodontiformes</taxon>
        <taxon>Goodeidae</taxon>
        <taxon>Ilyodon</taxon>
    </lineage>
</organism>
<evidence type="ECO:0000313" key="1">
    <source>
        <dbReference type="EMBL" id="MEQ2246714.1"/>
    </source>
</evidence>
<protein>
    <submittedName>
        <fullName evidence="1">Uncharacterized protein</fullName>
    </submittedName>
</protein>
<accession>A0ABV0UPG0</accession>
<proteinExistence type="predicted"/>
<dbReference type="EMBL" id="JAHRIQ010081197">
    <property type="protein sequence ID" value="MEQ2246714.1"/>
    <property type="molecule type" value="Genomic_DNA"/>
</dbReference>
<reference evidence="1 2" key="1">
    <citation type="submission" date="2021-06" db="EMBL/GenBank/DDBJ databases">
        <authorList>
            <person name="Palmer J.M."/>
        </authorList>
    </citation>
    <scope>NUCLEOTIDE SEQUENCE [LARGE SCALE GENOMIC DNA]</scope>
    <source>
        <strain evidence="2">if_2019</strain>
        <tissue evidence="1">Muscle</tissue>
    </source>
</reference>
<dbReference type="Proteomes" id="UP001482620">
    <property type="component" value="Unassembled WGS sequence"/>
</dbReference>
<name>A0ABV0UPG0_9TELE</name>
<sequence>MIKKKKRKFIFTHKSDQKIDSASSIKLEQNIRQICMLLLAQVCNMIWEEIHTKPASQRKCAEDIKCIHDKGFQAKKDMLKKTACCISCVSCKILKSDRCIEVQQKRWLLAFEEVLYYK</sequence>
<keyword evidence="2" id="KW-1185">Reference proteome</keyword>
<comment type="caution">
    <text evidence="1">The sequence shown here is derived from an EMBL/GenBank/DDBJ whole genome shotgun (WGS) entry which is preliminary data.</text>
</comment>